<comment type="caution">
    <text evidence="2">The sequence shown here is derived from an EMBL/GenBank/DDBJ whole genome shotgun (WGS) entry which is preliminary data.</text>
</comment>
<feature type="transmembrane region" description="Helical" evidence="1">
    <location>
        <begin position="41"/>
        <end position="61"/>
    </location>
</feature>
<protein>
    <submittedName>
        <fullName evidence="2">Uncharacterized protein</fullName>
    </submittedName>
</protein>
<feature type="transmembrane region" description="Helical" evidence="1">
    <location>
        <begin position="333"/>
        <end position="353"/>
    </location>
</feature>
<reference evidence="2 3" key="1">
    <citation type="submission" date="2020-08" db="EMBL/GenBank/DDBJ databases">
        <title>Genomic Encyclopedia of Type Strains, Phase IV (KMG-IV): sequencing the most valuable type-strain genomes for metagenomic binning, comparative biology and taxonomic classification.</title>
        <authorList>
            <person name="Goeker M."/>
        </authorList>
    </citation>
    <scope>NUCLEOTIDE SEQUENCE [LARGE SCALE GENOMIC DNA]</scope>
    <source>
        <strain evidence="2 3">DSM 23958</strain>
    </source>
</reference>
<keyword evidence="3" id="KW-1185">Reference proteome</keyword>
<keyword evidence="1" id="KW-0812">Transmembrane</keyword>
<evidence type="ECO:0000313" key="3">
    <source>
        <dbReference type="Proteomes" id="UP000554837"/>
    </source>
</evidence>
<feature type="transmembrane region" description="Helical" evidence="1">
    <location>
        <begin position="359"/>
        <end position="376"/>
    </location>
</feature>
<dbReference type="EMBL" id="JACHHO010000001">
    <property type="protein sequence ID" value="MBB5202721.1"/>
    <property type="molecule type" value="Genomic_DNA"/>
</dbReference>
<dbReference type="AlphaFoldDB" id="A0A840S217"/>
<evidence type="ECO:0000313" key="2">
    <source>
        <dbReference type="EMBL" id="MBB5202721.1"/>
    </source>
</evidence>
<feature type="transmembrane region" description="Helical" evidence="1">
    <location>
        <begin position="413"/>
        <end position="431"/>
    </location>
</feature>
<feature type="transmembrane region" description="Helical" evidence="1">
    <location>
        <begin position="388"/>
        <end position="407"/>
    </location>
</feature>
<organism evidence="2 3">
    <name type="scientific">Inhella inkyongensis</name>
    <dbReference type="NCBI Taxonomy" id="392593"/>
    <lineage>
        <taxon>Bacteria</taxon>
        <taxon>Pseudomonadati</taxon>
        <taxon>Pseudomonadota</taxon>
        <taxon>Betaproteobacteria</taxon>
        <taxon>Burkholderiales</taxon>
        <taxon>Sphaerotilaceae</taxon>
        <taxon>Inhella</taxon>
    </lineage>
</organism>
<dbReference type="RefSeq" id="WP_138858172.1">
    <property type="nucleotide sequence ID" value="NZ_CP040709.1"/>
</dbReference>
<proteinExistence type="predicted"/>
<accession>A0A840S217</accession>
<name>A0A840S217_9BURK</name>
<keyword evidence="1" id="KW-0472">Membrane</keyword>
<feature type="transmembrane region" description="Helical" evidence="1">
    <location>
        <begin position="105"/>
        <end position="122"/>
    </location>
</feature>
<evidence type="ECO:0000256" key="1">
    <source>
        <dbReference type="SAM" id="Phobius"/>
    </source>
</evidence>
<feature type="transmembrane region" description="Helical" evidence="1">
    <location>
        <begin position="163"/>
        <end position="184"/>
    </location>
</feature>
<feature type="transmembrane region" description="Helical" evidence="1">
    <location>
        <begin position="134"/>
        <end position="151"/>
    </location>
</feature>
<feature type="transmembrane region" description="Helical" evidence="1">
    <location>
        <begin position="82"/>
        <end position="99"/>
    </location>
</feature>
<sequence length="444" mass="49347">MRAWSRNWQIARLLSTALGPWPYAWALAIAVGLGLGPRGGWAVFELALLPLASLALLLQALTGLRQISGKTMTLVPRQVSTARTWMGMLGFVALSPLWIDQNGQLGTLVGIAGLLLIPLHTLRLAVFHPPAMRWVWAGLLALVAWLAWVVGQVPGSALGLWTLHSWGFVIALMLLILILHQALWMRSMTKGPIATTEKRWLRTLHDRFKRLHHLPTLWALNGLNWRPLQSEAEVMRSLMLVTKPSQLALQQLLQTSLWISVVLVLDLWLFITQGPPFGFVLSWTLAPIMYGSLLWSQHLAGEEGHRSQPGQALLALMPRVPDAKRRSTREARLQLRTLLLTLVLHLLLALLLLGPEPTMAPVLMLLGLSLPVRWLIAAMARRGARRAGFHVLWMLNLLGLLMAAPGLRPEQNNMLLIGTLAGLGGLLLWVWQTLTGWRIAPNPD</sequence>
<keyword evidence="1" id="KW-1133">Transmembrane helix</keyword>
<feature type="transmembrane region" description="Helical" evidence="1">
    <location>
        <begin position="12"/>
        <end position="35"/>
    </location>
</feature>
<dbReference type="Proteomes" id="UP000554837">
    <property type="component" value="Unassembled WGS sequence"/>
</dbReference>
<gene>
    <name evidence="2" type="ORF">HNQ51_000014</name>
</gene>